<dbReference type="EMBL" id="BARW01002678">
    <property type="protein sequence ID" value="GAI59363.1"/>
    <property type="molecule type" value="Genomic_DNA"/>
</dbReference>
<organism evidence="1">
    <name type="scientific">marine sediment metagenome</name>
    <dbReference type="NCBI Taxonomy" id="412755"/>
    <lineage>
        <taxon>unclassified sequences</taxon>
        <taxon>metagenomes</taxon>
        <taxon>ecological metagenomes</taxon>
    </lineage>
</organism>
<dbReference type="InterPro" id="IPR036081">
    <property type="entry name" value="Translin_sf"/>
</dbReference>
<dbReference type="CDD" id="cd14820">
    <property type="entry name" value="TRAX"/>
    <property type="match status" value="1"/>
</dbReference>
<protein>
    <recommendedName>
        <fullName evidence="2">Haloacid dehalogenase</fullName>
    </recommendedName>
</protein>
<dbReference type="SUPFAM" id="SSF74784">
    <property type="entry name" value="Translin"/>
    <property type="match status" value="1"/>
</dbReference>
<dbReference type="NCBIfam" id="NF011160">
    <property type="entry name" value="PRK14562.1-5"/>
    <property type="match status" value="1"/>
</dbReference>
<dbReference type="Gene3D" id="1.20.58.2140">
    <property type="match status" value="1"/>
</dbReference>
<name>X1PU37_9ZZZZ</name>
<evidence type="ECO:0008006" key="2">
    <source>
        <dbReference type="Google" id="ProtNLM"/>
    </source>
</evidence>
<sequence length="215" mass="23953">MSRLTDNLESIAEQIRPSFSAKDAAREKALPLCREAIRYCSRAIRAVHRQEFDQAKGLLRSAHNLLDEAKQTITACSELSNTGFFRDAQKEFAEGSITLALVTGKKPPDPGELSIDPAAYLNGLGEAVGELRRYLLDSMRKGDLSRGGELLSAMDDIYNILVTMDFPDAITGGLRRTTDMVRGVLERTRSDLTLVMRQKELEDRLREFEGKSSVD</sequence>
<reference evidence="1" key="1">
    <citation type="journal article" date="2014" name="Front. Microbiol.">
        <title>High frequency of phylogenetically diverse reductive dehalogenase-homologous genes in deep subseafloor sedimentary metagenomes.</title>
        <authorList>
            <person name="Kawai M."/>
            <person name="Futagami T."/>
            <person name="Toyoda A."/>
            <person name="Takaki Y."/>
            <person name="Nishi S."/>
            <person name="Hori S."/>
            <person name="Arai W."/>
            <person name="Tsubouchi T."/>
            <person name="Morono Y."/>
            <person name="Uchiyama I."/>
            <person name="Ito T."/>
            <person name="Fujiyama A."/>
            <person name="Inagaki F."/>
            <person name="Takami H."/>
        </authorList>
    </citation>
    <scope>NUCLEOTIDE SEQUENCE</scope>
    <source>
        <strain evidence="1">Expedition CK06-06</strain>
    </source>
</reference>
<dbReference type="GO" id="GO:0043565">
    <property type="term" value="F:sequence-specific DNA binding"/>
    <property type="evidence" value="ECO:0007669"/>
    <property type="project" value="InterPro"/>
</dbReference>
<gene>
    <name evidence="1" type="ORF">S12H4_07307</name>
</gene>
<accession>X1PU37</accession>
<proteinExistence type="predicted"/>
<evidence type="ECO:0000313" key="1">
    <source>
        <dbReference type="EMBL" id="GAI59363.1"/>
    </source>
</evidence>
<dbReference type="AlphaFoldDB" id="X1PU37"/>
<comment type="caution">
    <text evidence="1">The sequence shown here is derived from an EMBL/GenBank/DDBJ whole genome shotgun (WGS) entry which is preliminary data.</text>
</comment>